<keyword evidence="5 6" id="KW-0408">Iron</keyword>
<accession>A0A9Q1JVC8</accession>
<feature type="binding site" evidence="6">
    <location>
        <position position="119"/>
    </location>
    <ligand>
        <name>Fe cation</name>
        <dbReference type="ChEBI" id="CHEBI:24875"/>
        <note>catalytic</note>
    </ligand>
</feature>
<evidence type="ECO:0000313" key="8">
    <source>
        <dbReference type="EMBL" id="KAJ8431537.1"/>
    </source>
</evidence>
<comment type="caution">
    <text evidence="8">The sequence shown here is derived from an EMBL/GenBank/DDBJ whole genome shotgun (WGS) entry which is preliminary data.</text>
</comment>
<evidence type="ECO:0000256" key="4">
    <source>
        <dbReference type="ARBA" id="ARBA00023002"/>
    </source>
</evidence>
<dbReference type="PROSITE" id="PS51471">
    <property type="entry name" value="FE2OG_OXY"/>
    <property type="match status" value="1"/>
</dbReference>
<comment type="similarity">
    <text evidence="1">Belongs to the alkB family.</text>
</comment>
<dbReference type="GO" id="GO:0035515">
    <property type="term" value="F:oxidative RNA demethylase activity"/>
    <property type="evidence" value="ECO:0007669"/>
    <property type="project" value="TreeGrafter"/>
</dbReference>
<dbReference type="InterPro" id="IPR037151">
    <property type="entry name" value="AlkB-like_sf"/>
</dbReference>
<dbReference type="InterPro" id="IPR005123">
    <property type="entry name" value="Oxoglu/Fe-dep_dioxygenase_dom"/>
</dbReference>
<dbReference type="AlphaFoldDB" id="A0A9Q1JVC8"/>
<dbReference type="OrthoDB" id="6614653at2759"/>
<dbReference type="InterPro" id="IPR004574">
    <property type="entry name" value="Alkb"/>
</dbReference>
<feature type="domain" description="Fe2OG dioxygenase" evidence="7">
    <location>
        <begin position="99"/>
        <end position="207"/>
    </location>
</feature>
<reference evidence="8" key="1">
    <citation type="submission" date="2022-04" db="EMBL/GenBank/DDBJ databases">
        <title>Carnegiea gigantea Genome sequencing and assembly v2.</title>
        <authorList>
            <person name="Copetti D."/>
            <person name="Sanderson M.J."/>
            <person name="Burquez A."/>
            <person name="Wojciechowski M.F."/>
        </authorList>
    </citation>
    <scope>NUCLEOTIDE SEQUENCE</scope>
    <source>
        <strain evidence="8">SGP5-SGP5p</strain>
        <tissue evidence="8">Aerial part</tissue>
    </source>
</reference>
<evidence type="ECO:0000256" key="2">
    <source>
        <dbReference type="ARBA" id="ARBA00022723"/>
    </source>
</evidence>
<dbReference type="Gene3D" id="2.60.120.590">
    <property type="entry name" value="Alpha-ketoglutarate-dependent dioxygenase AlkB-like"/>
    <property type="match status" value="1"/>
</dbReference>
<dbReference type="GO" id="GO:0035516">
    <property type="term" value="F:broad specificity oxidative DNA demethylase activity"/>
    <property type="evidence" value="ECO:0007669"/>
    <property type="project" value="TreeGrafter"/>
</dbReference>
<feature type="binding site" evidence="6">
    <location>
        <position position="177"/>
    </location>
    <ligand>
        <name>Fe cation</name>
        <dbReference type="ChEBI" id="CHEBI:24875"/>
        <note>catalytic</note>
    </ligand>
</feature>
<gene>
    <name evidence="8" type="ORF">Cgig2_009615</name>
</gene>
<proteinExistence type="inferred from homology"/>
<dbReference type="GO" id="GO:0008198">
    <property type="term" value="F:ferrous iron binding"/>
    <property type="evidence" value="ECO:0007669"/>
    <property type="project" value="TreeGrafter"/>
</dbReference>
<dbReference type="InterPro" id="IPR027450">
    <property type="entry name" value="AlkB-like"/>
</dbReference>
<dbReference type="PANTHER" id="PTHR16557:SF10">
    <property type="entry name" value="2-OXOGLUTARATE-DEPENDENT DIOXYGENASE FAMILY PROTEIN"/>
    <property type="match status" value="1"/>
</dbReference>
<dbReference type="GO" id="GO:0005737">
    <property type="term" value="C:cytoplasm"/>
    <property type="evidence" value="ECO:0007669"/>
    <property type="project" value="TreeGrafter"/>
</dbReference>
<keyword evidence="4" id="KW-0560">Oxidoreductase</keyword>
<keyword evidence="3" id="KW-0223">Dioxygenase</keyword>
<evidence type="ECO:0000259" key="7">
    <source>
        <dbReference type="PROSITE" id="PS51471"/>
    </source>
</evidence>
<sequence>MFVSSSVDMEAESVPEEDQLIEQSRQRALRLGMVLLKNYITHSEQMRKYQKQRRIDRSIPPHIPYGFHQLVDRAMKDSYALIRRDFGIFNAEEILPSMSPDICIVNFYTESGRLGLHQDRDESAESLTKGLPVVSFSAGDSVEFLYGDQRDANKAEKVVLESGDVLIFRGKSRHVFHGVASIISNSAPRMLLEETLLRPGRLNLTFR</sequence>
<evidence type="ECO:0000256" key="5">
    <source>
        <dbReference type="ARBA" id="ARBA00023004"/>
    </source>
</evidence>
<name>A0A9Q1JVC8_9CARY</name>
<dbReference type="Proteomes" id="UP001153076">
    <property type="component" value="Unassembled WGS sequence"/>
</dbReference>
<keyword evidence="9" id="KW-1185">Reference proteome</keyword>
<evidence type="ECO:0000256" key="1">
    <source>
        <dbReference type="ARBA" id="ARBA00007879"/>
    </source>
</evidence>
<dbReference type="EMBL" id="JAKOGI010000682">
    <property type="protein sequence ID" value="KAJ8431537.1"/>
    <property type="molecule type" value="Genomic_DNA"/>
</dbReference>
<organism evidence="8 9">
    <name type="scientific">Carnegiea gigantea</name>
    <dbReference type="NCBI Taxonomy" id="171969"/>
    <lineage>
        <taxon>Eukaryota</taxon>
        <taxon>Viridiplantae</taxon>
        <taxon>Streptophyta</taxon>
        <taxon>Embryophyta</taxon>
        <taxon>Tracheophyta</taxon>
        <taxon>Spermatophyta</taxon>
        <taxon>Magnoliopsida</taxon>
        <taxon>eudicotyledons</taxon>
        <taxon>Gunneridae</taxon>
        <taxon>Pentapetalae</taxon>
        <taxon>Caryophyllales</taxon>
        <taxon>Cactineae</taxon>
        <taxon>Cactaceae</taxon>
        <taxon>Cactoideae</taxon>
        <taxon>Echinocereeae</taxon>
        <taxon>Carnegiea</taxon>
    </lineage>
</organism>
<dbReference type="PANTHER" id="PTHR16557">
    <property type="entry name" value="ALKYLATED DNA REPAIR PROTEIN ALKB-RELATED"/>
    <property type="match status" value="1"/>
</dbReference>
<dbReference type="Pfam" id="PF13532">
    <property type="entry name" value="2OG-FeII_Oxy_2"/>
    <property type="match status" value="1"/>
</dbReference>
<evidence type="ECO:0000256" key="3">
    <source>
        <dbReference type="ARBA" id="ARBA00022964"/>
    </source>
</evidence>
<dbReference type="SUPFAM" id="SSF51197">
    <property type="entry name" value="Clavaminate synthase-like"/>
    <property type="match status" value="1"/>
</dbReference>
<comment type="cofactor">
    <cofactor evidence="6">
        <name>Fe(2+)</name>
        <dbReference type="ChEBI" id="CHEBI:29033"/>
    </cofactor>
    <text evidence="6">Binds 1 Fe(2+) ion per subunit.</text>
</comment>
<feature type="binding site" evidence="6">
    <location>
        <position position="117"/>
    </location>
    <ligand>
        <name>Fe cation</name>
        <dbReference type="ChEBI" id="CHEBI:24875"/>
        <note>catalytic</note>
    </ligand>
</feature>
<dbReference type="GO" id="GO:0035513">
    <property type="term" value="P:oxidative RNA demethylation"/>
    <property type="evidence" value="ECO:0007669"/>
    <property type="project" value="TreeGrafter"/>
</dbReference>
<evidence type="ECO:0000256" key="6">
    <source>
        <dbReference type="PIRSR" id="PIRSR604574-2"/>
    </source>
</evidence>
<evidence type="ECO:0000313" key="9">
    <source>
        <dbReference type="Proteomes" id="UP001153076"/>
    </source>
</evidence>
<protein>
    <recommendedName>
        <fullName evidence="7">Fe2OG dioxygenase domain-containing protein</fullName>
    </recommendedName>
</protein>
<keyword evidence="2 6" id="KW-0479">Metal-binding</keyword>